<dbReference type="PANTHER" id="PTHR45125">
    <property type="entry name" value="F21J9.4-RELATED"/>
    <property type="match status" value="1"/>
</dbReference>
<protein>
    <submittedName>
        <fullName evidence="2">Uncharacterized protein</fullName>
    </submittedName>
</protein>
<name>A0A1E5WMQ3_9POAL</name>
<gene>
    <name evidence="2" type="ORF">BAE44_0000313</name>
</gene>
<evidence type="ECO:0000313" key="3">
    <source>
        <dbReference type="Proteomes" id="UP000095767"/>
    </source>
</evidence>
<sequence length="126" mass="14229">MTDSLQKRWSIIPKDTSRFCGFKAELDRKKQSGKTEKDWALVGKSFQFMHCWHILRHQKKWQYWVQGKSDEPLLMGVGGSASNDNIGNVANPESGQPIGRDSAKKQRSSEQVTSSDSSACLEVLQK</sequence>
<dbReference type="AlphaFoldDB" id="A0A1E5WMQ3"/>
<accession>A0A1E5WMQ3</accession>
<feature type="compositionally biased region" description="Polar residues" evidence="1">
    <location>
        <begin position="109"/>
        <end position="118"/>
    </location>
</feature>
<evidence type="ECO:0000313" key="2">
    <source>
        <dbReference type="EMBL" id="OEL38669.1"/>
    </source>
</evidence>
<evidence type="ECO:0000256" key="1">
    <source>
        <dbReference type="SAM" id="MobiDB-lite"/>
    </source>
</evidence>
<feature type="compositionally biased region" description="Polar residues" evidence="1">
    <location>
        <begin position="80"/>
        <end position="94"/>
    </location>
</feature>
<dbReference type="STRING" id="888268.A0A1E5WMQ3"/>
<feature type="region of interest" description="Disordered" evidence="1">
    <location>
        <begin position="74"/>
        <end position="126"/>
    </location>
</feature>
<dbReference type="PANTHER" id="PTHR45125:SF3">
    <property type="entry name" value="NO-APICAL-MERISTEM-ASSOCIATED CARBOXY-TERMINAL DOMAIN PROTEIN"/>
    <property type="match status" value="1"/>
</dbReference>
<dbReference type="OrthoDB" id="2507178at2759"/>
<organism evidence="2 3">
    <name type="scientific">Dichanthelium oligosanthes</name>
    <dbReference type="NCBI Taxonomy" id="888268"/>
    <lineage>
        <taxon>Eukaryota</taxon>
        <taxon>Viridiplantae</taxon>
        <taxon>Streptophyta</taxon>
        <taxon>Embryophyta</taxon>
        <taxon>Tracheophyta</taxon>
        <taxon>Spermatophyta</taxon>
        <taxon>Magnoliopsida</taxon>
        <taxon>Liliopsida</taxon>
        <taxon>Poales</taxon>
        <taxon>Poaceae</taxon>
        <taxon>PACMAD clade</taxon>
        <taxon>Panicoideae</taxon>
        <taxon>Panicodae</taxon>
        <taxon>Paniceae</taxon>
        <taxon>Dichantheliinae</taxon>
        <taxon>Dichanthelium</taxon>
    </lineage>
</organism>
<dbReference type="EMBL" id="LWDX02000949">
    <property type="protein sequence ID" value="OEL38669.1"/>
    <property type="molecule type" value="Genomic_DNA"/>
</dbReference>
<dbReference type="Proteomes" id="UP000095767">
    <property type="component" value="Unassembled WGS sequence"/>
</dbReference>
<reference evidence="2 3" key="1">
    <citation type="submission" date="2016-09" db="EMBL/GenBank/DDBJ databases">
        <title>The draft genome of Dichanthelium oligosanthes: A C3 panicoid grass species.</title>
        <authorList>
            <person name="Studer A.J."/>
            <person name="Schnable J.C."/>
            <person name="Brutnell T.P."/>
        </authorList>
    </citation>
    <scope>NUCLEOTIDE SEQUENCE [LARGE SCALE GENOMIC DNA]</scope>
    <source>
        <strain evidence="3">cv. Kellogg 1175</strain>
        <tissue evidence="2">Leaf</tissue>
    </source>
</reference>
<comment type="caution">
    <text evidence="2">The sequence shown here is derived from an EMBL/GenBank/DDBJ whole genome shotgun (WGS) entry which is preliminary data.</text>
</comment>
<keyword evidence="3" id="KW-1185">Reference proteome</keyword>
<proteinExistence type="predicted"/>